<dbReference type="PANTHER" id="PTHR43581:SF2">
    <property type="entry name" value="EXCINUCLEASE ATPASE SUBUNIT"/>
    <property type="match status" value="1"/>
</dbReference>
<evidence type="ECO:0000313" key="4">
    <source>
        <dbReference type="Proteomes" id="UP001196248"/>
    </source>
</evidence>
<dbReference type="CDD" id="cd01026">
    <property type="entry name" value="TOPRIM_OLD"/>
    <property type="match status" value="1"/>
</dbReference>
<evidence type="ECO:0000259" key="2">
    <source>
        <dbReference type="Pfam" id="PF20469"/>
    </source>
</evidence>
<feature type="domain" description="Endonuclease GajA/Old nuclease/RecF-like AAA" evidence="1">
    <location>
        <begin position="4"/>
        <end position="325"/>
    </location>
</feature>
<name>A0ABS6ISS4_9LACO</name>
<protein>
    <submittedName>
        <fullName evidence="3">AAA family ATPase</fullName>
    </submittedName>
</protein>
<dbReference type="InterPro" id="IPR041685">
    <property type="entry name" value="AAA_GajA/Old/RecF-like"/>
</dbReference>
<dbReference type="Pfam" id="PF20469">
    <property type="entry name" value="OLD-like_TOPRIM"/>
    <property type="match status" value="1"/>
</dbReference>
<feature type="domain" description="OLD protein-like TOPRIM" evidence="2">
    <location>
        <begin position="371"/>
        <end position="433"/>
    </location>
</feature>
<organism evidence="3 4">
    <name type="scientific">Limosilactobacillus portuensis</name>
    <dbReference type="NCBI Taxonomy" id="2742601"/>
    <lineage>
        <taxon>Bacteria</taxon>
        <taxon>Bacillati</taxon>
        <taxon>Bacillota</taxon>
        <taxon>Bacilli</taxon>
        <taxon>Lactobacillales</taxon>
        <taxon>Lactobacillaceae</taxon>
        <taxon>Limosilactobacillus</taxon>
    </lineage>
</organism>
<keyword evidence="4" id="KW-1185">Reference proteome</keyword>
<sequence length="541" mass="62453">MRPYIKNLCISGYKRFKDFSIKFQPELNILIGENSVGKSTILEAINIVLNQFYFGENNEGFQQQLNMDNVQQFKNLSSPRIEDLPSIKIEIELSLDDQPINQKFCGLNYDLLPKSKANEMKYGIQFVFEFDKEYEPDFNEIDFSMKENHAIPIEYYNATWTTFAGRTYHRIMNPLSSILIDSSINTRDIYGNYARTLYNTALEENDRRKVSFVFTDALRQALSMQNEVLDLGDNRNFAVDEQKSKLKNLIEIRENGISLRNMGKGEENILKTSLSLNRRSNLGLIMIEEPENHLSYSNTRKQIDKIQSENDNGKQIIVTTHESMILNRLNLSKAIWIKSTEGQSLGDLPKEDVQYFERVDDFDILRYVLGNKIILVEGASEFILLPSIIKRVLGRSADDRGINIISTRGIRYRHFKELADIVHKRTLILTDNDGMQEKIDEISKIDSKNFKVFTPQSIDAFTLEVDIYQNNIELCEKIIGKMTAGILRSTHYKDHDRLPLVLAAMLARKTEIALKLSDVIEKGEKFNTPSYVEEGLKWLDS</sequence>
<gene>
    <name evidence="3" type="ORF">KSL82_01345</name>
</gene>
<dbReference type="RefSeq" id="WP_216972146.1">
    <property type="nucleotide sequence ID" value="NZ_JAHPJJ010000003.1"/>
</dbReference>
<dbReference type="Proteomes" id="UP001196248">
    <property type="component" value="Unassembled WGS sequence"/>
</dbReference>
<dbReference type="EMBL" id="JAHPJJ010000003">
    <property type="protein sequence ID" value="MBU9694579.1"/>
    <property type="molecule type" value="Genomic_DNA"/>
</dbReference>
<accession>A0ABS6ISS4</accession>
<proteinExistence type="predicted"/>
<comment type="caution">
    <text evidence="3">The sequence shown here is derived from an EMBL/GenBank/DDBJ whole genome shotgun (WGS) entry which is preliminary data.</text>
</comment>
<evidence type="ECO:0000259" key="1">
    <source>
        <dbReference type="Pfam" id="PF13175"/>
    </source>
</evidence>
<dbReference type="InterPro" id="IPR034139">
    <property type="entry name" value="TOPRIM_OLD"/>
</dbReference>
<reference evidence="3 4" key="1">
    <citation type="submission" date="2021-06" db="EMBL/GenBank/DDBJ databases">
        <title>Limosilactobacillus angelus sp. nov., isolated from the human vagina.</title>
        <authorList>
            <person name="Chen Y.-S."/>
        </authorList>
    </citation>
    <scope>NUCLEOTIDE SEQUENCE [LARGE SCALE GENOMIC DNA]</scope>
    <source>
        <strain evidence="3 4">P5L02</strain>
    </source>
</reference>
<dbReference type="InterPro" id="IPR051396">
    <property type="entry name" value="Bact_Antivir_Def_Nuclease"/>
</dbReference>
<dbReference type="Pfam" id="PF13175">
    <property type="entry name" value="AAA_15"/>
    <property type="match status" value="1"/>
</dbReference>
<evidence type="ECO:0000313" key="3">
    <source>
        <dbReference type="EMBL" id="MBU9694579.1"/>
    </source>
</evidence>
<dbReference type="PANTHER" id="PTHR43581">
    <property type="entry name" value="ATP/GTP PHOSPHATASE"/>
    <property type="match status" value="1"/>
</dbReference>